<gene>
    <name evidence="1" type="ORF">HMI46_18045</name>
</gene>
<dbReference type="GO" id="GO:0016829">
    <property type="term" value="F:lyase activity"/>
    <property type="evidence" value="ECO:0007669"/>
    <property type="project" value="UniProtKB-KW"/>
</dbReference>
<accession>A0AAP7A470</accession>
<protein>
    <submittedName>
        <fullName evidence="1">Pyruvate-formate lyase-activating enzyme</fullName>
    </submittedName>
</protein>
<dbReference type="Proteomes" id="UP000552038">
    <property type="component" value="Unassembled WGS sequence"/>
</dbReference>
<dbReference type="AlphaFoldDB" id="A0AAP7A470"/>
<proteinExistence type="predicted"/>
<keyword evidence="1" id="KW-0456">Lyase</keyword>
<dbReference type="EMBL" id="JABFOR010000025">
    <property type="protein sequence ID" value="NOJ72452.1"/>
    <property type="molecule type" value="Genomic_DNA"/>
</dbReference>
<reference evidence="1 2" key="1">
    <citation type="submission" date="2020-05" db="EMBL/GenBank/DDBJ databases">
        <title>Whole genome sequencing and identification of novel metabolites from Paenibacillus alvei strain JR949.</title>
        <authorList>
            <person name="Rajendhran J."/>
            <person name="Sree Pranav P."/>
            <person name="Mahalakshmi B."/>
            <person name="Karthikeyan R."/>
        </authorList>
    </citation>
    <scope>NUCLEOTIDE SEQUENCE [LARGE SCALE GENOMIC DNA]</scope>
    <source>
        <strain evidence="1 2">JR949</strain>
    </source>
</reference>
<evidence type="ECO:0000313" key="1">
    <source>
        <dbReference type="EMBL" id="NOJ72452.1"/>
    </source>
</evidence>
<evidence type="ECO:0000313" key="2">
    <source>
        <dbReference type="Proteomes" id="UP000552038"/>
    </source>
</evidence>
<keyword evidence="1" id="KW-0670">Pyruvate</keyword>
<dbReference type="RefSeq" id="WP_171417979.1">
    <property type="nucleotide sequence ID" value="NZ_JABFOR010000025.1"/>
</dbReference>
<sequence length="92" mass="10828">MAVCTRNEVMEITHFMAPYPKRDTSEYAGKYRHLGFNWRQYGVKSEEFINALVSVLQGFDQKEREDFHAQIIWRILHGDDVDLVQFLDTAFG</sequence>
<comment type="caution">
    <text evidence="1">The sequence shown here is derived from an EMBL/GenBank/DDBJ whole genome shotgun (WGS) entry which is preliminary data.</text>
</comment>
<organism evidence="1 2">
    <name type="scientific">Paenibacillus alvei</name>
    <name type="common">Bacillus alvei</name>
    <dbReference type="NCBI Taxonomy" id="44250"/>
    <lineage>
        <taxon>Bacteria</taxon>
        <taxon>Bacillati</taxon>
        <taxon>Bacillota</taxon>
        <taxon>Bacilli</taxon>
        <taxon>Bacillales</taxon>
        <taxon>Paenibacillaceae</taxon>
        <taxon>Paenibacillus</taxon>
    </lineage>
</organism>
<name>A0AAP7A470_PAEAL</name>